<name>A0A2T1K9J1_9GAMM</name>
<dbReference type="OrthoDB" id="6838256at2"/>
<dbReference type="Proteomes" id="UP000238385">
    <property type="component" value="Unassembled WGS sequence"/>
</dbReference>
<evidence type="ECO:0000313" key="2">
    <source>
        <dbReference type="Proteomes" id="UP000238385"/>
    </source>
</evidence>
<dbReference type="AlphaFoldDB" id="A0A2T1K9J1"/>
<gene>
    <name evidence="1" type="ORF">C7H08_16525</name>
</gene>
<comment type="caution">
    <text evidence="1">The sequence shown here is derived from an EMBL/GenBank/DDBJ whole genome shotgun (WGS) entry which is preliminary data.</text>
</comment>
<accession>A0A2T1K9J1</accession>
<organism evidence="1 2">
    <name type="scientific">Marinobacter halophilus</name>
    <dbReference type="NCBI Taxonomy" id="1323740"/>
    <lineage>
        <taxon>Bacteria</taxon>
        <taxon>Pseudomonadati</taxon>
        <taxon>Pseudomonadota</taxon>
        <taxon>Gammaproteobacteria</taxon>
        <taxon>Pseudomonadales</taxon>
        <taxon>Marinobacteraceae</taxon>
        <taxon>Marinobacter</taxon>
    </lineage>
</organism>
<dbReference type="RefSeq" id="WP_106673316.1">
    <property type="nucleotide sequence ID" value="NZ_BMFE01000002.1"/>
</dbReference>
<reference evidence="1 2" key="1">
    <citation type="submission" date="2018-03" db="EMBL/GenBank/DDBJ databases">
        <title>Marinobacter brunus sp. nov., a marine bacterium of Gamma-proteobacteria isolated from the surface seawater of the South China Sea.</title>
        <authorList>
            <person name="Cheng H."/>
            <person name="Wu Y.-H."/>
            <person name="Xamxidin M."/>
            <person name="Xu X.-W."/>
        </authorList>
    </citation>
    <scope>NUCLEOTIDE SEQUENCE [LARGE SCALE GENOMIC DNA]</scope>
    <source>
        <strain evidence="1 2">JCM 30472</strain>
    </source>
</reference>
<sequence length="60" mass="7014">MKQRRKALGLRQPVVEFKHYHYLNRRHEKLAQSLAVVLERLDKEGVKGTIREEVMNSGGI</sequence>
<proteinExistence type="predicted"/>
<dbReference type="EMBL" id="PXNN01000017">
    <property type="protein sequence ID" value="PSF06688.1"/>
    <property type="molecule type" value="Genomic_DNA"/>
</dbReference>
<protein>
    <submittedName>
        <fullName evidence="1">Uncharacterized protein</fullName>
    </submittedName>
</protein>
<keyword evidence="2" id="KW-1185">Reference proteome</keyword>
<evidence type="ECO:0000313" key="1">
    <source>
        <dbReference type="EMBL" id="PSF06688.1"/>
    </source>
</evidence>